<dbReference type="EMBL" id="GL877404">
    <property type="protein sequence ID" value="ELA48441.1"/>
    <property type="molecule type" value="Genomic_DNA"/>
</dbReference>
<dbReference type="AlphaFoldDB" id="L2GXP8"/>
<evidence type="ECO:0000313" key="4">
    <source>
        <dbReference type="Proteomes" id="UP000011081"/>
    </source>
</evidence>
<organism evidence="3 4">
    <name type="scientific">Vavraia culicis (isolate floridensis)</name>
    <name type="common">Microsporidian parasite</name>
    <dbReference type="NCBI Taxonomy" id="948595"/>
    <lineage>
        <taxon>Eukaryota</taxon>
        <taxon>Fungi</taxon>
        <taxon>Fungi incertae sedis</taxon>
        <taxon>Microsporidia</taxon>
        <taxon>Pleistophoridae</taxon>
        <taxon>Vavraia</taxon>
    </lineage>
</organism>
<keyword evidence="2" id="KW-0812">Transmembrane</keyword>
<evidence type="ECO:0000256" key="1">
    <source>
        <dbReference type="SAM" id="MobiDB-lite"/>
    </source>
</evidence>
<accession>L2GXP8</accession>
<feature type="compositionally biased region" description="Basic and acidic residues" evidence="1">
    <location>
        <begin position="73"/>
        <end position="89"/>
    </location>
</feature>
<feature type="region of interest" description="Disordered" evidence="1">
    <location>
        <begin position="68"/>
        <end position="91"/>
    </location>
</feature>
<evidence type="ECO:0000256" key="2">
    <source>
        <dbReference type="SAM" id="Phobius"/>
    </source>
</evidence>
<keyword evidence="4" id="KW-1185">Reference proteome</keyword>
<proteinExistence type="predicted"/>
<name>L2GXP8_VAVCU</name>
<dbReference type="VEuPathDB" id="MicrosporidiaDB:VCUG_00050"/>
<protein>
    <submittedName>
        <fullName evidence="3">Uncharacterized protein</fullName>
    </submittedName>
</protein>
<dbReference type="GeneID" id="19877942"/>
<keyword evidence="2" id="KW-0472">Membrane</keyword>
<keyword evidence="2" id="KW-1133">Transmembrane helix</keyword>
<reference evidence="4" key="1">
    <citation type="submission" date="2011-03" db="EMBL/GenBank/DDBJ databases">
        <title>The genome sequence of Vavraia culicis strain floridensis.</title>
        <authorList>
            <consortium name="The Broad Institute Genome Sequencing Platform"/>
            <person name="Cuomo C."/>
            <person name="Becnel J."/>
            <person name="Sanscrainte N."/>
            <person name="Young S.K."/>
            <person name="Zeng Q."/>
            <person name="Gargeya S."/>
            <person name="Fitzgerald M."/>
            <person name="Haas B."/>
            <person name="Abouelleil A."/>
            <person name="Alvarado L."/>
            <person name="Arachchi H.M."/>
            <person name="Berlin A."/>
            <person name="Chapman S.B."/>
            <person name="Gearin G."/>
            <person name="Goldberg J."/>
            <person name="Griggs A."/>
            <person name="Gujja S."/>
            <person name="Hansen M."/>
            <person name="Heiman D."/>
            <person name="Howarth C."/>
            <person name="Larimer J."/>
            <person name="Lui A."/>
            <person name="MacDonald P.J.P."/>
            <person name="McCowen C."/>
            <person name="Montmayeur A."/>
            <person name="Murphy C."/>
            <person name="Neiman D."/>
            <person name="Pearson M."/>
            <person name="Priest M."/>
            <person name="Roberts A."/>
            <person name="Saif S."/>
            <person name="Shea T."/>
            <person name="Sisk P."/>
            <person name="Stolte C."/>
            <person name="Sykes S."/>
            <person name="Wortman J."/>
            <person name="Nusbaum C."/>
            <person name="Birren B."/>
        </authorList>
    </citation>
    <scope>NUCLEOTIDE SEQUENCE [LARGE SCALE GENOMIC DNA]</scope>
    <source>
        <strain evidence="4">floridensis</strain>
    </source>
</reference>
<dbReference type="HOGENOM" id="CLU_1202377_0_0_1"/>
<dbReference type="Proteomes" id="UP000011081">
    <property type="component" value="Unassembled WGS sequence"/>
</dbReference>
<dbReference type="RefSeq" id="XP_008073071.1">
    <property type="nucleotide sequence ID" value="XM_008074880.1"/>
</dbReference>
<evidence type="ECO:0000313" key="3">
    <source>
        <dbReference type="EMBL" id="ELA48441.1"/>
    </source>
</evidence>
<feature type="transmembrane region" description="Helical" evidence="2">
    <location>
        <begin position="17"/>
        <end position="34"/>
    </location>
</feature>
<dbReference type="OMA" id="YTHYPEL"/>
<dbReference type="InParanoid" id="L2GXP8"/>
<gene>
    <name evidence="3" type="ORF">VCUG_00050</name>
</gene>
<sequence>MAKITKTIDLKQLAKKVPIVLISVGISWLILYLLRDMLRSSFLSPIETKKIVAEKEIVGTNSKVAALKRSGGRKNEETKKSRNNDMNDREDVEVIGAGSKGNLSGDAKEGSARNKHMSSVALSASDCASQKEYCALRQFLSEKQDRAVYIYVHVAENEICGKWKEGNFYDARDELIEKMKNKHLLVDVL</sequence>